<accession>A0A2V2N850</accession>
<protein>
    <submittedName>
        <fullName evidence="1">Uncharacterized protein</fullName>
    </submittedName>
</protein>
<dbReference type="GeneID" id="97611004"/>
<dbReference type="OrthoDB" id="146958at2157"/>
<dbReference type="RefSeq" id="WP_109941647.1">
    <property type="nucleotide sequence ID" value="NZ_CP176366.1"/>
</dbReference>
<keyword evidence="2" id="KW-1185">Reference proteome</keyword>
<dbReference type="AlphaFoldDB" id="A0A2V2N850"/>
<name>A0A2V2N850_9EURY</name>
<gene>
    <name evidence="1" type="ORF">DLD82_13450</name>
</gene>
<sequence length="181" mass="20982">MRLITTDKYLPYIDAILVGYGKLVNLERTGKRGRPKKPYWEVPSELIYAMVKKHLSKGRICKVETELIFGTEEGLKNALKASKVSNNINTSFIERQNGTDRNRNSQKLRKTLSFSKELEEHELMTFFSLYSYNFCWSVGTLQLQDKQGKRSVKRTPAMAAGLTDHVWTIEEWIRFPTVQLC</sequence>
<organism evidence="1 2">
    <name type="scientific">Methanospirillum stamsii</name>
    <dbReference type="NCBI Taxonomy" id="1277351"/>
    <lineage>
        <taxon>Archaea</taxon>
        <taxon>Methanobacteriati</taxon>
        <taxon>Methanobacteriota</taxon>
        <taxon>Stenosarchaea group</taxon>
        <taxon>Methanomicrobia</taxon>
        <taxon>Methanomicrobiales</taxon>
        <taxon>Methanospirillaceae</taxon>
        <taxon>Methanospirillum</taxon>
    </lineage>
</organism>
<dbReference type="EMBL" id="QGMZ01000030">
    <property type="protein sequence ID" value="PWR71751.1"/>
    <property type="molecule type" value="Genomic_DNA"/>
</dbReference>
<evidence type="ECO:0000313" key="2">
    <source>
        <dbReference type="Proteomes" id="UP000245934"/>
    </source>
</evidence>
<comment type="caution">
    <text evidence="1">The sequence shown here is derived from an EMBL/GenBank/DDBJ whole genome shotgun (WGS) entry which is preliminary data.</text>
</comment>
<reference evidence="1 2" key="1">
    <citation type="submission" date="2018-05" db="EMBL/GenBank/DDBJ databases">
        <title>Draft genome of Methanospirillum stamsii Pt1.</title>
        <authorList>
            <person name="Dueholm M.S."/>
            <person name="Nielsen P.H."/>
            <person name="Bakmann L.F."/>
            <person name="Otzen D.E."/>
        </authorList>
    </citation>
    <scope>NUCLEOTIDE SEQUENCE [LARGE SCALE GENOMIC DNA]</scope>
    <source>
        <strain evidence="1 2">Pt1</strain>
    </source>
</reference>
<proteinExistence type="predicted"/>
<evidence type="ECO:0000313" key="1">
    <source>
        <dbReference type="EMBL" id="PWR71751.1"/>
    </source>
</evidence>
<dbReference type="Proteomes" id="UP000245934">
    <property type="component" value="Unassembled WGS sequence"/>
</dbReference>